<evidence type="ECO:0000259" key="3">
    <source>
        <dbReference type="Pfam" id="PF05175"/>
    </source>
</evidence>
<keyword evidence="2" id="KW-0949">S-adenosyl-L-methionine</keyword>
<keyword evidence="5" id="KW-1185">Reference proteome</keyword>
<dbReference type="RefSeq" id="WP_058318740.1">
    <property type="nucleotide sequence ID" value="NZ_CYSF01000007.1"/>
</dbReference>
<dbReference type="Gene3D" id="3.40.50.150">
    <property type="entry name" value="Vaccinia Virus protein VP39"/>
    <property type="match status" value="1"/>
</dbReference>
<dbReference type="EMBL" id="CYSF01000007">
    <property type="protein sequence ID" value="CUH84667.1"/>
    <property type="molecule type" value="Genomic_DNA"/>
</dbReference>
<dbReference type="GO" id="GO:0003676">
    <property type="term" value="F:nucleic acid binding"/>
    <property type="evidence" value="ECO:0007669"/>
    <property type="project" value="InterPro"/>
</dbReference>
<dbReference type="OrthoDB" id="5489421at2"/>
<dbReference type="EC" id="2.1.1.223" evidence="4"/>
<evidence type="ECO:0000313" key="4">
    <source>
        <dbReference type="EMBL" id="CUH84667.1"/>
    </source>
</evidence>
<evidence type="ECO:0000313" key="5">
    <source>
        <dbReference type="Proteomes" id="UP000051681"/>
    </source>
</evidence>
<dbReference type="PANTHER" id="PTHR47739:SF1">
    <property type="entry name" value="TRNA1(VAL) (ADENINE(37)-N6)-METHYLTRANSFERASE"/>
    <property type="match status" value="1"/>
</dbReference>
<organism evidence="4 5">
    <name type="scientific">Thalassovita mediterranea</name>
    <dbReference type="NCBI Taxonomy" id="340021"/>
    <lineage>
        <taxon>Bacteria</taxon>
        <taxon>Pseudomonadati</taxon>
        <taxon>Pseudomonadota</taxon>
        <taxon>Alphaproteobacteria</taxon>
        <taxon>Rhodobacterales</taxon>
        <taxon>Roseobacteraceae</taxon>
        <taxon>Thalassovita</taxon>
    </lineage>
</organism>
<dbReference type="PROSITE" id="PS00092">
    <property type="entry name" value="N6_MTASE"/>
    <property type="match status" value="1"/>
</dbReference>
<name>A0A0N7M1Z3_9RHOB</name>
<keyword evidence="4" id="KW-0808">Transferase</keyword>
<dbReference type="InterPro" id="IPR002052">
    <property type="entry name" value="DNA_methylase_N6_adenine_CS"/>
</dbReference>
<evidence type="ECO:0000256" key="1">
    <source>
        <dbReference type="ARBA" id="ARBA00022603"/>
    </source>
</evidence>
<dbReference type="CDD" id="cd02440">
    <property type="entry name" value="AdoMet_MTases"/>
    <property type="match status" value="1"/>
</dbReference>
<protein>
    <submittedName>
        <fullName evidence="4">tRNA1(Val) (Adenine(37)-N6)-methyltransferase</fullName>
        <ecNumber evidence="4">2.1.1.223</ecNumber>
    </submittedName>
</protein>
<dbReference type="InterPro" id="IPR007848">
    <property type="entry name" value="Small_mtfrase_dom"/>
</dbReference>
<dbReference type="PANTHER" id="PTHR47739">
    <property type="entry name" value="TRNA1(VAL) (ADENINE(37)-N6)-METHYLTRANSFERASE"/>
    <property type="match status" value="1"/>
</dbReference>
<proteinExistence type="predicted"/>
<dbReference type="SUPFAM" id="SSF53335">
    <property type="entry name" value="S-adenosyl-L-methionine-dependent methyltransferases"/>
    <property type="match status" value="1"/>
</dbReference>
<gene>
    <name evidence="4" type="primary">yfiC</name>
    <name evidence="4" type="ORF">TM5383_01879</name>
</gene>
<keyword evidence="1 4" id="KW-0489">Methyltransferase</keyword>
<dbReference type="GO" id="GO:0032259">
    <property type="term" value="P:methylation"/>
    <property type="evidence" value="ECO:0007669"/>
    <property type="project" value="UniProtKB-KW"/>
</dbReference>
<dbReference type="STRING" id="340021.TM5383_01879"/>
<dbReference type="Proteomes" id="UP000051681">
    <property type="component" value="Unassembled WGS sequence"/>
</dbReference>
<accession>A0A0N7M1Z3</accession>
<feature type="domain" description="Methyltransferase small" evidence="3">
    <location>
        <begin position="31"/>
        <end position="124"/>
    </location>
</feature>
<evidence type="ECO:0000256" key="2">
    <source>
        <dbReference type="ARBA" id="ARBA00022691"/>
    </source>
</evidence>
<sequence>MQSLTHTDFLNGRVRAWQPAQGYRAGVDPVLLAASLPAQAGQSALELGCGVGVASLCLMARVPGMTVTGVELQADYAALAQRNAAEAGVDFTVEIADLSALPADLRQRQFDHVFANPPYFQRDRSTAATDPGRDIAFAGDTPLAKWVEVAAKRCAPKGYVTFIQRIERLPELIMAMQPLLGSLEVQPLTPRAGREAQLVLIRGRKNGRADFRLHNGIVMHEGPEHLHDGEDYAPKVRAVLRDGAALPFGG</sequence>
<dbReference type="AlphaFoldDB" id="A0A0N7M1Z3"/>
<dbReference type="GO" id="GO:0008757">
    <property type="term" value="F:S-adenosylmethionine-dependent methyltransferase activity"/>
    <property type="evidence" value="ECO:0007669"/>
    <property type="project" value="UniProtKB-ARBA"/>
</dbReference>
<dbReference type="GO" id="GO:0008170">
    <property type="term" value="F:N-methyltransferase activity"/>
    <property type="evidence" value="ECO:0007669"/>
    <property type="project" value="UniProtKB-ARBA"/>
</dbReference>
<dbReference type="InterPro" id="IPR029063">
    <property type="entry name" value="SAM-dependent_MTases_sf"/>
</dbReference>
<reference evidence="4 5" key="1">
    <citation type="submission" date="2015-09" db="EMBL/GenBank/DDBJ databases">
        <authorList>
            <consortium name="Swine Surveillance"/>
        </authorList>
    </citation>
    <scope>NUCLEOTIDE SEQUENCE [LARGE SCALE GENOMIC DNA]</scope>
    <source>
        <strain evidence="4 5">CECT 8383</strain>
    </source>
</reference>
<dbReference type="Pfam" id="PF05175">
    <property type="entry name" value="MTS"/>
    <property type="match status" value="1"/>
</dbReference>
<dbReference type="InterPro" id="IPR050210">
    <property type="entry name" value="tRNA_Adenine-N(6)_MTase"/>
</dbReference>